<feature type="region of interest" description="Disordered" evidence="3">
    <location>
        <begin position="1063"/>
        <end position="1138"/>
    </location>
</feature>
<dbReference type="Gene3D" id="1.20.900.10">
    <property type="entry name" value="Dbl homology (DH) domain"/>
    <property type="match status" value="1"/>
</dbReference>
<dbReference type="PANTHER" id="PTHR12877">
    <property type="entry name" value="RHO GUANINE NUCLEOTIDE EXCHANGE FACTOR"/>
    <property type="match status" value="1"/>
</dbReference>
<dbReference type="CDD" id="cd00160">
    <property type="entry name" value="RhoGEF"/>
    <property type="match status" value="1"/>
</dbReference>
<reference evidence="5" key="1">
    <citation type="submission" date="2022-12" db="EMBL/GenBank/DDBJ databases">
        <title>Chromosome-level genome assembly of the bean flower thrips Megalurothrips usitatus.</title>
        <authorList>
            <person name="Ma L."/>
            <person name="Liu Q."/>
            <person name="Li H."/>
            <person name="Cai W."/>
        </authorList>
    </citation>
    <scope>NUCLEOTIDE SEQUENCE</scope>
    <source>
        <strain evidence="5">Cailab_2022a</strain>
    </source>
</reference>
<feature type="region of interest" description="Disordered" evidence="3">
    <location>
        <begin position="535"/>
        <end position="554"/>
    </location>
</feature>
<dbReference type="Gene3D" id="2.30.29.30">
    <property type="entry name" value="Pleckstrin-homology domain (PH domain)/Phosphotyrosine-binding domain (PTB)"/>
    <property type="match status" value="1"/>
</dbReference>
<dbReference type="GO" id="GO:0030036">
    <property type="term" value="P:actin cytoskeleton organization"/>
    <property type="evidence" value="ECO:0007669"/>
    <property type="project" value="TreeGrafter"/>
</dbReference>
<dbReference type="SUPFAM" id="SSF48065">
    <property type="entry name" value="DBL homology domain (DH-domain)"/>
    <property type="match status" value="1"/>
</dbReference>
<feature type="compositionally biased region" description="Gly residues" evidence="3">
    <location>
        <begin position="93"/>
        <end position="104"/>
    </location>
</feature>
<feature type="compositionally biased region" description="Low complexity" evidence="3">
    <location>
        <begin position="160"/>
        <end position="171"/>
    </location>
</feature>
<dbReference type="InterPro" id="IPR011993">
    <property type="entry name" value="PH-like_dom_sf"/>
</dbReference>
<dbReference type="InterPro" id="IPR000219">
    <property type="entry name" value="DH_dom"/>
</dbReference>
<keyword evidence="1" id="KW-0344">Guanine-nucleotide releasing factor</keyword>
<sequence length="1364" mass="146969">MRSGSWDDGRHHHGLGHGSHGHHAASRTLSSEESWCSASASDRELELSSDEESEKSVRSNGQLSATLSKARTLCDKWRGSTSSSGGVVAGTGAGGAASAGGPGGATPTAATGAGAVTGPHAGQGQGQGQGRLLRWFSMRRGSNHYEVEGSGGAGAGGLGSTSTLGGLVSEGEQVDSSDSAPLIPASSSPQHGHSHGAHSTNGKVEEDSALGLAGLVLFPRRQLPPSLPPAPPNLTPQQLKRRYIVAAIVHSENSYVATLQRLVNDYKKPLEDSQPPILSPSKIQTLFHRLPEILQCHTLFRIALAESVRAWDREERLGDVFVASFSKAIVLDIYSGFINNFSVAMELAKQEAKRKSALADFFKVKQISSHDRLSFFGLMVKPVQRFPQFILFLQDLLKHTPQGHHDRMSLQLALTQLESLAEMLNERKREAEQFQAFREMLRLVSGKFSARPLTASDGSRCLLREDNVQQLEFNAQGLISKTKSRRLLLLNDLLVCVAVSPSQRLSLKWSCPVADIEVVDNSTSPTLSRLLTAGQNKGGSLKSSGSGESPAIHGNHNIEKGADGLCAEMGDLMHDFEVVSRIQDLVAQLRGSYMELNIETTKSLLSNIQAQIQQRDEEMAWLDSCCLQLKRRDDTLTFQMESPAAKQDWITELRLAQLALDANNSPAWEVPEQERRPSTKMPLFVRARPVVRSHHHTEVRCGCYYTVSASKASLRQMSRKGRARSSSYLWVCTSDGISSHVAVMTVGTGREVGLRDAGLRDAGSLSLADTAVTAMEFVRGDGSSSDTSPDTVWIGTECRRLLVYAAVDPETPQELGSVTLAAGVTHIRAHCDSVFVALNNGSLVVFRRKASSAEKGVAGWVLHDSVTVTLGTDPVAYLLPINLCLYAACGNKVFVMSALTGEVQKHFSVAHGGGSVHLMAHSGIGLWISLLGSSTICLYHTETFKHLQDINIASNVVRVTTGAGCTGCAGCAGCSSCSQGDCSNNNNRTQSNMGGSASAGVSVTALLAGRGLLWVGTNVGIALTIPLPRLEGVPIISGRVNISYHAHFGPITFLLALQPRPARTSRVHAQPEDTPTQDEQPVEQPKDTEEAVAEVNDSEERKRRDAARLRHQLTSNSSPVVLRRRHSKQPSCDVVSRRASKTLPRGLGMFSTSTTSSQGSGEACDVYGLYGELMYVKDYDGEETVADPAYESLRRSDPELAAIPGKVSTLDRQLRLKASRPRSLDLSNWSVDSRTSSLYTSSGSEDSRPVSRQNSMAGENQAQSATQATALSQQSSDLAQTATTHPQAASKTKTKPKERTVEGPRRTVITLMGGRGYVNWRQSCCPSNNDRRRNSSAVGSSNGNTNSKEPNSSDAHLVVWEMKL</sequence>
<dbReference type="InterPro" id="IPR011047">
    <property type="entry name" value="Quinoprotein_ADH-like_sf"/>
</dbReference>
<feature type="compositionally biased region" description="Low complexity" evidence="3">
    <location>
        <begin position="105"/>
        <end position="120"/>
    </location>
</feature>
<dbReference type="EMBL" id="JAPTSV010000005">
    <property type="protein sequence ID" value="KAJ1527903.1"/>
    <property type="molecule type" value="Genomic_DNA"/>
</dbReference>
<feature type="compositionally biased region" description="Polar residues" evidence="3">
    <location>
        <begin position="1250"/>
        <end position="1260"/>
    </location>
</feature>
<dbReference type="SUPFAM" id="SSF50998">
    <property type="entry name" value="Quinoprotein alcohol dehydrogenase-like"/>
    <property type="match status" value="1"/>
</dbReference>
<evidence type="ECO:0000256" key="2">
    <source>
        <dbReference type="SAM" id="Coils"/>
    </source>
</evidence>
<feature type="compositionally biased region" description="Basic and acidic residues" evidence="3">
    <location>
        <begin position="1"/>
        <end position="10"/>
    </location>
</feature>
<dbReference type="SMART" id="SM00325">
    <property type="entry name" value="RhoGEF"/>
    <property type="match status" value="1"/>
</dbReference>
<dbReference type="Proteomes" id="UP001075354">
    <property type="component" value="Chromosome 5"/>
</dbReference>
<dbReference type="GO" id="GO:0005085">
    <property type="term" value="F:guanyl-nucleotide exchange factor activity"/>
    <property type="evidence" value="ECO:0007669"/>
    <property type="project" value="UniProtKB-KW"/>
</dbReference>
<dbReference type="InterPro" id="IPR039919">
    <property type="entry name" value="ARHGEF10/ARHGEF17"/>
</dbReference>
<evidence type="ECO:0000259" key="4">
    <source>
        <dbReference type="PROSITE" id="PS50010"/>
    </source>
</evidence>
<comment type="caution">
    <text evidence="5">The sequence shown here is derived from an EMBL/GenBank/DDBJ whole genome shotgun (WGS) entry which is preliminary data.</text>
</comment>
<evidence type="ECO:0000313" key="5">
    <source>
        <dbReference type="EMBL" id="KAJ1527903.1"/>
    </source>
</evidence>
<feature type="domain" description="DH" evidence="4">
    <location>
        <begin position="240"/>
        <end position="427"/>
    </location>
</feature>
<proteinExistence type="predicted"/>
<feature type="compositionally biased region" description="Polar residues" evidence="3">
    <location>
        <begin position="1335"/>
        <end position="1354"/>
    </location>
</feature>
<accession>A0AAV7XVF5</accession>
<feature type="compositionally biased region" description="Basic residues" evidence="3">
    <location>
        <begin position="11"/>
        <end position="25"/>
    </location>
</feature>
<dbReference type="InterPro" id="IPR035899">
    <property type="entry name" value="DBL_dom_sf"/>
</dbReference>
<feature type="compositionally biased region" description="Gly residues" evidence="3">
    <location>
        <begin position="149"/>
        <end position="159"/>
    </location>
</feature>
<dbReference type="Pfam" id="PF00621">
    <property type="entry name" value="RhoGEF"/>
    <property type="match status" value="1"/>
</dbReference>
<evidence type="ECO:0000313" key="6">
    <source>
        <dbReference type="Proteomes" id="UP001075354"/>
    </source>
</evidence>
<dbReference type="GO" id="GO:0005737">
    <property type="term" value="C:cytoplasm"/>
    <property type="evidence" value="ECO:0007669"/>
    <property type="project" value="UniProtKB-ARBA"/>
</dbReference>
<feature type="compositionally biased region" description="Basic and acidic residues" evidence="3">
    <location>
        <begin position="1295"/>
        <end position="1305"/>
    </location>
</feature>
<feature type="compositionally biased region" description="Basic and acidic residues" evidence="3">
    <location>
        <begin position="1098"/>
        <end position="1108"/>
    </location>
</feature>
<feature type="coiled-coil region" evidence="2">
    <location>
        <begin position="407"/>
        <end position="434"/>
    </location>
</feature>
<dbReference type="GO" id="GO:0051496">
    <property type="term" value="P:positive regulation of stress fiber assembly"/>
    <property type="evidence" value="ECO:0007669"/>
    <property type="project" value="TreeGrafter"/>
</dbReference>
<dbReference type="SUPFAM" id="SSF50729">
    <property type="entry name" value="PH domain-like"/>
    <property type="match status" value="1"/>
</dbReference>
<gene>
    <name evidence="5" type="ORF">ONE63_007838</name>
</gene>
<feature type="region of interest" description="Disordered" evidence="3">
    <location>
        <begin position="93"/>
        <end position="129"/>
    </location>
</feature>
<organism evidence="5 6">
    <name type="scientific">Megalurothrips usitatus</name>
    <name type="common">bean blossom thrips</name>
    <dbReference type="NCBI Taxonomy" id="439358"/>
    <lineage>
        <taxon>Eukaryota</taxon>
        <taxon>Metazoa</taxon>
        <taxon>Ecdysozoa</taxon>
        <taxon>Arthropoda</taxon>
        <taxon>Hexapoda</taxon>
        <taxon>Insecta</taxon>
        <taxon>Pterygota</taxon>
        <taxon>Neoptera</taxon>
        <taxon>Paraneoptera</taxon>
        <taxon>Thysanoptera</taxon>
        <taxon>Terebrantia</taxon>
        <taxon>Thripoidea</taxon>
        <taxon>Thripidae</taxon>
        <taxon>Megalurothrips</taxon>
    </lineage>
</organism>
<feature type="compositionally biased region" description="Low complexity" evidence="3">
    <location>
        <begin position="535"/>
        <end position="549"/>
    </location>
</feature>
<keyword evidence="2" id="KW-0175">Coiled coil</keyword>
<dbReference type="Pfam" id="PF19056">
    <property type="entry name" value="WD40_2"/>
    <property type="match status" value="2"/>
</dbReference>
<feature type="region of interest" description="Disordered" evidence="3">
    <location>
        <begin position="1"/>
        <end position="63"/>
    </location>
</feature>
<keyword evidence="6" id="KW-1185">Reference proteome</keyword>
<feature type="compositionally biased region" description="Low complexity" evidence="3">
    <location>
        <begin position="31"/>
        <end position="40"/>
    </location>
</feature>
<dbReference type="FunFam" id="1.20.900.10:FF:000003">
    <property type="entry name" value="Rho guanine nucleotide exchange factor 10 like"/>
    <property type="match status" value="1"/>
</dbReference>
<dbReference type="PANTHER" id="PTHR12877:SF7">
    <property type="entry name" value="RHO GUANINE NUCLEOTIDE EXCHANGE FACTOR 10-LIKE PROTEIN"/>
    <property type="match status" value="1"/>
</dbReference>
<feature type="compositionally biased region" description="Low complexity" evidence="3">
    <location>
        <begin position="1261"/>
        <end position="1284"/>
    </location>
</feature>
<protein>
    <recommendedName>
        <fullName evidence="4">DH domain-containing protein</fullName>
    </recommendedName>
</protein>
<dbReference type="PROSITE" id="PS50010">
    <property type="entry name" value="DH_2"/>
    <property type="match status" value="1"/>
</dbReference>
<evidence type="ECO:0000256" key="3">
    <source>
        <dbReference type="SAM" id="MobiDB-lite"/>
    </source>
</evidence>
<dbReference type="Pfam" id="PF19057">
    <property type="entry name" value="PH_19"/>
    <property type="match status" value="1"/>
</dbReference>
<feature type="compositionally biased region" description="Low complexity" evidence="3">
    <location>
        <begin position="1234"/>
        <end position="1244"/>
    </location>
</feature>
<feature type="region of interest" description="Disordered" evidence="3">
    <location>
        <begin position="1234"/>
        <end position="1356"/>
    </location>
</feature>
<feature type="compositionally biased region" description="Polar residues" evidence="3">
    <location>
        <begin position="174"/>
        <end position="202"/>
    </location>
</feature>
<name>A0AAV7XVF5_9NEOP</name>
<evidence type="ECO:0000256" key="1">
    <source>
        <dbReference type="ARBA" id="ARBA00022658"/>
    </source>
</evidence>
<feature type="region of interest" description="Disordered" evidence="3">
    <location>
        <begin position="146"/>
        <end position="202"/>
    </location>
</feature>